<comment type="caution">
    <text evidence="1">The sequence shown here is derived from an EMBL/GenBank/DDBJ whole genome shotgun (WGS) entry which is preliminary data.</text>
</comment>
<accession>J9FAD2</accession>
<name>J9FAD2_9ZZZZ</name>
<sequence>PRSAEKLADLFSWNAIRDHRADFAIERPAG</sequence>
<evidence type="ECO:0000313" key="1">
    <source>
        <dbReference type="EMBL" id="EJW91393.1"/>
    </source>
</evidence>
<protein>
    <submittedName>
        <fullName evidence="1">Uncharacterized protein</fullName>
    </submittedName>
</protein>
<organism evidence="1">
    <name type="scientific">gut metagenome</name>
    <dbReference type="NCBI Taxonomy" id="749906"/>
    <lineage>
        <taxon>unclassified sequences</taxon>
        <taxon>metagenomes</taxon>
        <taxon>organismal metagenomes</taxon>
    </lineage>
</organism>
<feature type="non-terminal residue" evidence="1">
    <location>
        <position position="1"/>
    </location>
</feature>
<gene>
    <name evidence="1" type="ORF">EVA_20501</name>
</gene>
<dbReference type="AlphaFoldDB" id="J9FAD2"/>
<proteinExistence type="predicted"/>
<reference evidence="1" key="1">
    <citation type="journal article" date="2012" name="PLoS ONE">
        <title>Gene sets for utilization of primary and secondary nutrition supplies in the distal gut of endangered iberian lynx.</title>
        <authorList>
            <person name="Alcaide M."/>
            <person name="Messina E."/>
            <person name="Richter M."/>
            <person name="Bargiela R."/>
            <person name="Peplies J."/>
            <person name="Huws S.A."/>
            <person name="Newbold C.J."/>
            <person name="Golyshin P.N."/>
            <person name="Simon M.A."/>
            <person name="Lopez G."/>
            <person name="Yakimov M.M."/>
            <person name="Ferrer M."/>
        </authorList>
    </citation>
    <scope>NUCLEOTIDE SEQUENCE</scope>
</reference>
<dbReference type="EMBL" id="AMCI01008212">
    <property type="protein sequence ID" value="EJW91393.1"/>
    <property type="molecule type" value="Genomic_DNA"/>
</dbReference>